<feature type="domain" description="NHR" evidence="4">
    <location>
        <begin position="144"/>
        <end position="184"/>
    </location>
</feature>
<dbReference type="PANTHER" id="PTHR43877:SF2">
    <property type="entry name" value="AMINOALKYLPHOSPHONATE N-ACETYLTRANSFERASE-RELATED"/>
    <property type="match status" value="1"/>
</dbReference>
<evidence type="ECO:0000256" key="2">
    <source>
        <dbReference type="ARBA" id="ARBA00023315"/>
    </source>
</evidence>
<dbReference type="Proteomes" id="UP000649179">
    <property type="component" value="Unassembled WGS sequence"/>
</dbReference>
<comment type="caution">
    <text evidence="6">The sequence shown here is derived from an EMBL/GenBank/DDBJ whole genome shotgun (WGS) entry which is preliminary data.</text>
</comment>
<evidence type="ECO:0000259" key="5">
    <source>
        <dbReference type="PROSITE" id="PS51186"/>
    </source>
</evidence>
<dbReference type="PROSITE" id="PS51065">
    <property type="entry name" value="NHR"/>
    <property type="match status" value="1"/>
</dbReference>
<dbReference type="Pfam" id="PF00583">
    <property type="entry name" value="Acetyltransf_1"/>
    <property type="match status" value="1"/>
</dbReference>
<keyword evidence="7" id="KW-1185">Reference proteome</keyword>
<evidence type="ECO:0000313" key="6">
    <source>
        <dbReference type="EMBL" id="GGF50363.1"/>
    </source>
</evidence>
<reference evidence="6" key="2">
    <citation type="submission" date="2020-09" db="EMBL/GenBank/DDBJ databases">
        <authorList>
            <person name="Sun Q."/>
            <person name="Zhou Y."/>
        </authorList>
    </citation>
    <scope>NUCLEOTIDE SEQUENCE</scope>
    <source>
        <strain evidence="6">CGMCC 1.16067</strain>
    </source>
</reference>
<dbReference type="InterPro" id="IPR006573">
    <property type="entry name" value="NHR_dom"/>
</dbReference>
<evidence type="ECO:0000256" key="3">
    <source>
        <dbReference type="SAM" id="MobiDB-lite"/>
    </source>
</evidence>
<dbReference type="Gene3D" id="3.40.630.30">
    <property type="match status" value="1"/>
</dbReference>
<reference evidence="6" key="1">
    <citation type="journal article" date="2014" name="Int. J. Syst. Evol. Microbiol.">
        <title>Complete genome sequence of Corynebacterium casei LMG S-19264T (=DSM 44701T), isolated from a smear-ripened cheese.</title>
        <authorList>
            <consortium name="US DOE Joint Genome Institute (JGI-PGF)"/>
            <person name="Walter F."/>
            <person name="Albersmeier A."/>
            <person name="Kalinowski J."/>
            <person name="Ruckert C."/>
        </authorList>
    </citation>
    <scope>NUCLEOTIDE SEQUENCE</scope>
    <source>
        <strain evidence="6">CGMCC 1.16067</strain>
    </source>
</reference>
<feature type="compositionally biased region" description="Basic and acidic residues" evidence="3">
    <location>
        <begin position="64"/>
        <end position="80"/>
    </location>
</feature>
<evidence type="ECO:0000313" key="7">
    <source>
        <dbReference type="Proteomes" id="UP000649179"/>
    </source>
</evidence>
<evidence type="ECO:0000259" key="4">
    <source>
        <dbReference type="PROSITE" id="PS51065"/>
    </source>
</evidence>
<proteinExistence type="predicted"/>
<name>A0A917BN70_9ACTN</name>
<organism evidence="6 7">
    <name type="scientific">Marmoricola endophyticus</name>
    <dbReference type="NCBI Taxonomy" id="2040280"/>
    <lineage>
        <taxon>Bacteria</taxon>
        <taxon>Bacillati</taxon>
        <taxon>Actinomycetota</taxon>
        <taxon>Actinomycetes</taxon>
        <taxon>Propionibacteriales</taxon>
        <taxon>Nocardioidaceae</taxon>
        <taxon>Marmoricola</taxon>
    </lineage>
</organism>
<dbReference type="GO" id="GO:0016747">
    <property type="term" value="F:acyltransferase activity, transferring groups other than amino-acyl groups"/>
    <property type="evidence" value="ECO:0007669"/>
    <property type="project" value="InterPro"/>
</dbReference>
<dbReference type="PROSITE" id="PS51186">
    <property type="entry name" value="GNAT"/>
    <property type="match status" value="1"/>
</dbReference>
<dbReference type="InterPro" id="IPR050832">
    <property type="entry name" value="Bact_Acetyltransf"/>
</dbReference>
<feature type="region of interest" description="Disordered" evidence="3">
    <location>
        <begin position="1"/>
        <end position="37"/>
    </location>
</feature>
<dbReference type="EMBL" id="BMKQ01000001">
    <property type="protein sequence ID" value="GGF50363.1"/>
    <property type="molecule type" value="Genomic_DNA"/>
</dbReference>
<feature type="region of interest" description="Disordered" evidence="3">
    <location>
        <begin position="63"/>
        <end position="88"/>
    </location>
</feature>
<dbReference type="PANTHER" id="PTHR43877">
    <property type="entry name" value="AMINOALKYLPHOSPHONATE N-ACETYLTRANSFERASE-RELATED-RELATED"/>
    <property type="match status" value="1"/>
</dbReference>
<dbReference type="CDD" id="cd04301">
    <property type="entry name" value="NAT_SF"/>
    <property type="match status" value="1"/>
</dbReference>
<gene>
    <name evidence="6" type="ORF">GCM10011519_25390</name>
</gene>
<sequence>MGLTHGREPLGPGGKHSAGPSRTEEPETMTATDLSFEPLEAGARDRWLESVFADYVRHRVAAGDTEREARQNAADSRERWTPGGVPTPGQQIGRILEDGEPVGHLWIGPLGADPTRWMVVDIVIDPSLRGRGLGRRTMVLAEQVAREHGASSLALNVFAVNTTARRLYDSLGYEEASVFMRKPL</sequence>
<dbReference type="SUPFAM" id="SSF55729">
    <property type="entry name" value="Acyl-CoA N-acyltransferases (Nat)"/>
    <property type="match status" value="1"/>
</dbReference>
<dbReference type="RefSeq" id="WP_229660838.1">
    <property type="nucleotide sequence ID" value="NZ_BMKQ01000001.1"/>
</dbReference>
<dbReference type="InterPro" id="IPR016181">
    <property type="entry name" value="Acyl_CoA_acyltransferase"/>
</dbReference>
<feature type="domain" description="N-acetyltransferase" evidence="5">
    <location>
        <begin position="34"/>
        <end position="184"/>
    </location>
</feature>
<evidence type="ECO:0000256" key="1">
    <source>
        <dbReference type="ARBA" id="ARBA00022679"/>
    </source>
</evidence>
<dbReference type="InterPro" id="IPR000182">
    <property type="entry name" value="GNAT_dom"/>
</dbReference>
<keyword evidence="1" id="KW-0808">Transferase</keyword>
<protein>
    <submittedName>
        <fullName evidence="6">N-acetyltransferase</fullName>
    </submittedName>
</protein>
<keyword evidence="2" id="KW-0012">Acyltransferase</keyword>
<accession>A0A917BN70</accession>
<dbReference type="AlphaFoldDB" id="A0A917BN70"/>